<gene>
    <name evidence="2" type="ORF">A3F08_03540</name>
</gene>
<dbReference type="Gene3D" id="3.40.630.30">
    <property type="match status" value="1"/>
</dbReference>
<name>A0A1F5EKU1_9BACT</name>
<proteinExistence type="predicted"/>
<dbReference type="Pfam" id="PF00583">
    <property type="entry name" value="Acetyltransf_1"/>
    <property type="match status" value="1"/>
</dbReference>
<dbReference type="Proteomes" id="UP000176451">
    <property type="component" value="Unassembled WGS sequence"/>
</dbReference>
<dbReference type="STRING" id="1797469.A3F08_03540"/>
<evidence type="ECO:0000259" key="1">
    <source>
        <dbReference type="PROSITE" id="PS51186"/>
    </source>
</evidence>
<feature type="domain" description="N-acetyltransferase" evidence="1">
    <location>
        <begin position="4"/>
        <end position="144"/>
    </location>
</feature>
<evidence type="ECO:0000313" key="2">
    <source>
        <dbReference type="EMBL" id="OGD67930.1"/>
    </source>
</evidence>
<dbReference type="CDD" id="cd04301">
    <property type="entry name" value="NAT_SF"/>
    <property type="match status" value="1"/>
</dbReference>
<evidence type="ECO:0000313" key="3">
    <source>
        <dbReference type="Proteomes" id="UP000176451"/>
    </source>
</evidence>
<organism evidence="2 3">
    <name type="scientific">Candidatus Berkelbacteria bacterium RIFCSPHIGHO2_12_FULL_36_9</name>
    <dbReference type="NCBI Taxonomy" id="1797469"/>
    <lineage>
        <taxon>Bacteria</taxon>
        <taxon>Candidatus Berkelbacteria</taxon>
    </lineage>
</organism>
<dbReference type="AlphaFoldDB" id="A0A1F5EKU1"/>
<dbReference type="GO" id="GO:0016747">
    <property type="term" value="F:acyltransferase activity, transferring groups other than amino-acyl groups"/>
    <property type="evidence" value="ECO:0007669"/>
    <property type="project" value="InterPro"/>
</dbReference>
<dbReference type="InterPro" id="IPR000182">
    <property type="entry name" value="GNAT_dom"/>
</dbReference>
<dbReference type="EMBL" id="MEZV01000003">
    <property type="protein sequence ID" value="OGD67930.1"/>
    <property type="molecule type" value="Genomic_DNA"/>
</dbReference>
<protein>
    <recommendedName>
        <fullName evidence="1">N-acetyltransferase domain-containing protein</fullName>
    </recommendedName>
</protein>
<dbReference type="SUPFAM" id="SSF55729">
    <property type="entry name" value="Acyl-CoA N-acyltransferases (Nat)"/>
    <property type="match status" value="1"/>
</dbReference>
<dbReference type="InterPro" id="IPR016181">
    <property type="entry name" value="Acyl_CoA_acyltransferase"/>
</dbReference>
<comment type="caution">
    <text evidence="2">The sequence shown here is derived from an EMBL/GenBank/DDBJ whole genome shotgun (WGS) entry which is preliminary data.</text>
</comment>
<reference evidence="2 3" key="1">
    <citation type="journal article" date="2016" name="Nat. Commun.">
        <title>Thousands of microbial genomes shed light on interconnected biogeochemical processes in an aquifer system.</title>
        <authorList>
            <person name="Anantharaman K."/>
            <person name="Brown C.T."/>
            <person name="Hug L.A."/>
            <person name="Sharon I."/>
            <person name="Castelle C.J."/>
            <person name="Probst A.J."/>
            <person name="Thomas B.C."/>
            <person name="Singh A."/>
            <person name="Wilkins M.J."/>
            <person name="Karaoz U."/>
            <person name="Brodie E.L."/>
            <person name="Williams K.H."/>
            <person name="Hubbard S.S."/>
            <person name="Banfield J.F."/>
        </authorList>
    </citation>
    <scope>NUCLEOTIDE SEQUENCE [LARGE SCALE GENOMIC DNA]</scope>
</reference>
<accession>A0A1F5EKU1</accession>
<sequence length="144" mass="17108">MKYKKIRFIEREITDSEFKLMKKGFDQHSKKFGNPPLRQKRYSVVVLDNSKFVGCATGLINDNKEWLFLTDLFIEKKYRKRGLGKEVLKRLEKKAAKVGIKHIWTWTAGFEAPKFYIKQGYKIFTEMKDYYKSGHSRIGLMKDI</sequence>
<dbReference type="PROSITE" id="PS51186">
    <property type="entry name" value="GNAT"/>
    <property type="match status" value="1"/>
</dbReference>